<reference evidence="4 5" key="1">
    <citation type="journal article" date="2013" name="Int. J. Syst. Evol. Microbiol.">
        <title>Ilumatobacter nonamiense sp. nov. and Ilumatobacter coccineum sp. nov., isolated from seashore sand.</title>
        <authorList>
            <person name="Matsumoto A."/>
            <person name="Kasai H."/>
            <person name="Matsuo Y."/>
            <person name="Shizuri Y."/>
            <person name="Ichikawa N."/>
            <person name="Fujita N."/>
            <person name="Omura S."/>
            <person name="Takahashi Y."/>
        </authorList>
    </citation>
    <scope>NUCLEOTIDE SEQUENCE [LARGE SCALE GENOMIC DNA]</scope>
    <source>
        <strain evidence="5">NBRC 103263 / KCTC 29153 / YM16-304</strain>
    </source>
</reference>
<name>A0A6C7EGL1_ILUCY</name>
<dbReference type="InterPro" id="IPR027493">
    <property type="entry name" value="Ribosomal_bL31_B"/>
</dbReference>
<dbReference type="InterPro" id="IPR034704">
    <property type="entry name" value="Ribosomal_bL28/bL31-like_sf"/>
</dbReference>
<dbReference type="RefSeq" id="WP_015443516.1">
    <property type="nucleotide sequence ID" value="NC_020520.1"/>
</dbReference>
<accession>A0A6C7EGL1</accession>
<evidence type="ECO:0000256" key="3">
    <source>
        <dbReference type="HAMAP-Rule" id="MF_00502"/>
    </source>
</evidence>
<sequence>MKPGIHPDYRPVVFEDSTGGQRWICRSTIQTDRTTTWENGEEYPHVLLDVSNHTHPFYTGNMTIIDTAGRVERFNKRYGRRNRG</sequence>
<organism evidence="4 5">
    <name type="scientific">Ilumatobacter coccineus (strain NBRC 103263 / KCTC 29153 / YM16-304)</name>
    <dbReference type="NCBI Taxonomy" id="1313172"/>
    <lineage>
        <taxon>Bacteria</taxon>
        <taxon>Bacillati</taxon>
        <taxon>Actinomycetota</taxon>
        <taxon>Acidimicrobiia</taxon>
        <taxon>Acidimicrobiales</taxon>
        <taxon>Ilumatobacteraceae</taxon>
        <taxon>Ilumatobacter</taxon>
    </lineage>
</organism>
<dbReference type="Pfam" id="PF01197">
    <property type="entry name" value="Ribosomal_L31"/>
    <property type="match status" value="1"/>
</dbReference>
<dbReference type="InterPro" id="IPR042105">
    <property type="entry name" value="Ribosomal_bL31_sf"/>
</dbReference>
<comment type="subunit">
    <text evidence="3">Part of the 50S ribosomal subunit.</text>
</comment>
<dbReference type="GO" id="GO:0006412">
    <property type="term" value="P:translation"/>
    <property type="evidence" value="ECO:0007669"/>
    <property type="project" value="UniProtKB-UniRule"/>
</dbReference>
<evidence type="ECO:0000256" key="2">
    <source>
        <dbReference type="ARBA" id="ARBA00023274"/>
    </source>
</evidence>
<dbReference type="InterPro" id="IPR002150">
    <property type="entry name" value="Ribosomal_bL31"/>
</dbReference>
<evidence type="ECO:0000313" key="4">
    <source>
        <dbReference type="EMBL" id="BAN04269.1"/>
    </source>
</evidence>
<dbReference type="NCBIfam" id="TIGR00105">
    <property type="entry name" value="L31"/>
    <property type="match status" value="1"/>
</dbReference>
<dbReference type="PRINTS" id="PR01249">
    <property type="entry name" value="RIBOSOMALL31"/>
</dbReference>
<dbReference type="EMBL" id="AP012057">
    <property type="protein sequence ID" value="BAN04269.1"/>
    <property type="molecule type" value="Genomic_DNA"/>
</dbReference>
<keyword evidence="5" id="KW-1185">Reference proteome</keyword>
<evidence type="ECO:0000313" key="5">
    <source>
        <dbReference type="Proteomes" id="UP000011863"/>
    </source>
</evidence>
<dbReference type="Proteomes" id="UP000011863">
    <property type="component" value="Chromosome"/>
</dbReference>
<dbReference type="OrthoDB" id="9803251at2"/>
<dbReference type="PROSITE" id="PS01143">
    <property type="entry name" value="RIBOSOMAL_L31"/>
    <property type="match status" value="1"/>
</dbReference>
<dbReference type="GO" id="GO:1990904">
    <property type="term" value="C:ribonucleoprotein complex"/>
    <property type="evidence" value="ECO:0007669"/>
    <property type="project" value="UniProtKB-KW"/>
</dbReference>
<dbReference type="KEGG" id="aym:YM304_39550"/>
<dbReference type="AlphaFoldDB" id="A0A6C7EGL1"/>
<dbReference type="PANTHER" id="PTHR33280">
    <property type="entry name" value="50S RIBOSOMAL PROTEIN L31, CHLOROPLASTIC"/>
    <property type="match status" value="1"/>
</dbReference>
<dbReference type="NCBIfam" id="NF002462">
    <property type="entry name" value="PRK01678.1"/>
    <property type="match status" value="1"/>
</dbReference>
<keyword evidence="2 3" id="KW-0687">Ribonucleoprotein</keyword>
<comment type="similarity">
    <text evidence="3">Belongs to the bacterial ribosomal protein bL31 family. Type B subfamily.</text>
</comment>
<proteinExistence type="inferred from homology"/>
<dbReference type="PANTHER" id="PTHR33280:SF1">
    <property type="entry name" value="LARGE RIBOSOMAL SUBUNIT PROTEIN BL31C"/>
    <property type="match status" value="1"/>
</dbReference>
<evidence type="ECO:0000256" key="1">
    <source>
        <dbReference type="ARBA" id="ARBA00022980"/>
    </source>
</evidence>
<dbReference type="SUPFAM" id="SSF143800">
    <property type="entry name" value="L28p-like"/>
    <property type="match status" value="1"/>
</dbReference>
<protein>
    <recommendedName>
        <fullName evidence="3">Large ribosomal subunit protein bL31B</fullName>
    </recommendedName>
</protein>
<dbReference type="GO" id="GO:0005840">
    <property type="term" value="C:ribosome"/>
    <property type="evidence" value="ECO:0007669"/>
    <property type="project" value="UniProtKB-KW"/>
</dbReference>
<keyword evidence="1 3" id="KW-0689">Ribosomal protein</keyword>
<dbReference type="Gene3D" id="4.10.830.30">
    <property type="entry name" value="Ribosomal protein L31"/>
    <property type="match status" value="1"/>
</dbReference>
<dbReference type="HAMAP" id="MF_00502">
    <property type="entry name" value="Ribosomal_bL31_2"/>
    <property type="match status" value="1"/>
</dbReference>
<dbReference type="GO" id="GO:0003735">
    <property type="term" value="F:structural constituent of ribosome"/>
    <property type="evidence" value="ECO:0007669"/>
    <property type="project" value="InterPro"/>
</dbReference>
<gene>
    <name evidence="3 4" type="primary">rpmE2</name>
    <name evidence="4" type="synonym">rpmE</name>
    <name evidence="4" type="ORF">YM304_39550</name>
</gene>